<gene>
    <name evidence="1" type="ORF">BDN71DRAFT_268009</name>
</gene>
<evidence type="ECO:0000313" key="1">
    <source>
        <dbReference type="EMBL" id="KAF9499058.1"/>
    </source>
</evidence>
<organism evidence="1 2">
    <name type="scientific">Pleurotus eryngii</name>
    <name type="common">Boletus of the steppes</name>
    <dbReference type="NCBI Taxonomy" id="5323"/>
    <lineage>
        <taxon>Eukaryota</taxon>
        <taxon>Fungi</taxon>
        <taxon>Dikarya</taxon>
        <taxon>Basidiomycota</taxon>
        <taxon>Agaricomycotina</taxon>
        <taxon>Agaricomycetes</taxon>
        <taxon>Agaricomycetidae</taxon>
        <taxon>Agaricales</taxon>
        <taxon>Pleurotineae</taxon>
        <taxon>Pleurotaceae</taxon>
        <taxon>Pleurotus</taxon>
    </lineage>
</organism>
<comment type="caution">
    <text evidence="1">The sequence shown here is derived from an EMBL/GenBank/DDBJ whole genome shotgun (WGS) entry which is preliminary data.</text>
</comment>
<protein>
    <submittedName>
        <fullName evidence="1">Uncharacterized protein</fullName>
    </submittedName>
</protein>
<dbReference type="EMBL" id="MU154534">
    <property type="protein sequence ID" value="KAF9499058.1"/>
    <property type="molecule type" value="Genomic_DNA"/>
</dbReference>
<proteinExistence type="predicted"/>
<sequence length="71" mass="8043">MGLAVAPKTAWIPHTVAFRLLLGWYHSSRLRPGRTQLSSGTAIGPVDWPSSSFTLQNRDVISFIWRFWEAT</sequence>
<reference evidence="1" key="1">
    <citation type="submission" date="2020-11" db="EMBL/GenBank/DDBJ databases">
        <authorList>
            <consortium name="DOE Joint Genome Institute"/>
            <person name="Ahrendt S."/>
            <person name="Riley R."/>
            <person name="Andreopoulos W."/>
            <person name="Labutti K."/>
            <person name="Pangilinan J."/>
            <person name="Ruiz-Duenas F.J."/>
            <person name="Barrasa J.M."/>
            <person name="Sanchez-Garcia M."/>
            <person name="Camarero S."/>
            <person name="Miyauchi S."/>
            <person name="Serrano A."/>
            <person name="Linde D."/>
            <person name="Babiker R."/>
            <person name="Drula E."/>
            <person name="Ayuso-Fernandez I."/>
            <person name="Pacheco R."/>
            <person name="Padilla G."/>
            <person name="Ferreira P."/>
            <person name="Barriuso J."/>
            <person name="Kellner H."/>
            <person name="Castanera R."/>
            <person name="Alfaro M."/>
            <person name="Ramirez L."/>
            <person name="Pisabarro A.G."/>
            <person name="Kuo A."/>
            <person name="Tritt A."/>
            <person name="Lipzen A."/>
            <person name="He G."/>
            <person name="Yan M."/>
            <person name="Ng V."/>
            <person name="Cullen D."/>
            <person name="Martin F."/>
            <person name="Rosso M.-N."/>
            <person name="Henrissat B."/>
            <person name="Hibbett D."/>
            <person name="Martinez A.T."/>
            <person name="Grigoriev I.V."/>
        </authorList>
    </citation>
    <scope>NUCLEOTIDE SEQUENCE</scope>
    <source>
        <strain evidence="1">ATCC 90797</strain>
    </source>
</reference>
<dbReference type="AlphaFoldDB" id="A0A9P6DIK0"/>
<evidence type="ECO:0000313" key="2">
    <source>
        <dbReference type="Proteomes" id="UP000807025"/>
    </source>
</evidence>
<accession>A0A9P6DIK0</accession>
<name>A0A9P6DIK0_PLEER</name>
<keyword evidence="2" id="KW-1185">Reference proteome</keyword>
<dbReference type="Proteomes" id="UP000807025">
    <property type="component" value="Unassembled WGS sequence"/>
</dbReference>